<keyword evidence="2" id="KW-1185">Reference proteome</keyword>
<name>A0A1I1NV41_9BACT</name>
<organism evidence="1 2">
    <name type="scientific">Flexibacter flexilis DSM 6793</name>
    <dbReference type="NCBI Taxonomy" id="927664"/>
    <lineage>
        <taxon>Bacteria</taxon>
        <taxon>Pseudomonadati</taxon>
        <taxon>Bacteroidota</taxon>
        <taxon>Cytophagia</taxon>
        <taxon>Cytophagales</taxon>
        <taxon>Flexibacteraceae</taxon>
        <taxon>Flexibacter</taxon>
    </lineage>
</organism>
<dbReference type="RefSeq" id="WP_091516908.1">
    <property type="nucleotide sequence ID" value="NZ_FOLE01000020.1"/>
</dbReference>
<proteinExistence type="predicted"/>
<sequence length="301" mass="34399">MNHPTASYTVFQAIRTYCEDFYRNALQPLIAPLLATNTGVEKEFLRLRMTQDTSLWVTGKFLESEFTFQIQADGKVLFEAFQRGKQGRKRKTKSYDMGLLPLDTVLRACVQAKGLAEHWEANADSETITKYQRAFAYKVNELLLPQLVYRPAKQQNQLLKDLVKSIVIEKMPHSETASTGEYFAENEAALAYGRMIMGAKLSTAQRIQWAQAVYKRNRISMEQLTDILQDSKNKALAQDKDIVFLFPCAASLEQLANGGYWLEKFKTFAPSQPKGKPLVFDTEMLENFTQWSSDLLSRYGQ</sequence>
<accession>A0A1I1NV41</accession>
<gene>
    <name evidence="1" type="ORF">SAMN05421780_1206</name>
</gene>
<dbReference type="EMBL" id="FOLE01000020">
    <property type="protein sequence ID" value="SFD01266.1"/>
    <property type="molecule type" value="Genomic_DNA"/>
</dbReference>
<dbReference type="STRING" id="927664.SAMN05421780_1206"/>
<evidence type="ECO:0000313" key="1">
    <source>
        <dbReference type="EMBL" id="SFD01266.1"/>
    </source>
</evidence>
<protein>
    <submittedName>
        <fullName evidence="1">Uncharacterized protein</fullName>
    </submittedName>
</protein>
<dbReference type="Proteomes" id="UP000199514">
    <property type="component" value="Unassembled WGS sequence"/>
</dbReference>
<evidence type="ECO:0000313" key="2">
    <source>
        <dbReference type="Proteomes" id="UP000199514"/>
    </source>
</evidence>
<dbReference type="AlphaFoldDB" id="A0A1I1NV41"/>
<reference evidence="1 2" key="1">
    <citation type="submission" date="2016-10" db="EMBL/GenBank/DDBJ databases">
        <authorList>
            <person name="de Groot N.N."/>
        </authorList>
    </citation>
    <scope>NUCLEOTIDE SEQUENCE [LARGE SCALE GENOMIC DNA]</scope>
    <source>
        <strain evidence="1 2">DSM 6793</strain>
    </source>
</reference>